<feature type="region of interest" description="Disordered" evidence="1">
    <location>
        <begin position="84"/>
        <end position="119"/>
    </location>
</feature>
<dbReference type="RefSeq" id="WP_133119732.1">
    <property type="nucleotide sequence ID" value="NZ_CBCSFR010000035.1"/>
</dbReference>
<sequence>MAETRTRMKNAREKARAVVKKEIEIQKKRESLLTDLFAGLDLRDEADENIGVALASLQEFGESKQALRDVSGLDVKEVTRLIELVSGEPETNDDSSGASDEVQQGSEQHPHDGEVSDDQ</sequence>
<dbReference type="Proteomes" id="UP000615580">
    <property type="component" value="Unassembled WGS sequence"/>
</dbReference>
<feature type="compositionally biased region" description="Basic and acidic residues" evidence="1">
    <location>
        <begin position="108"/>
        <end position="119"/>
    </location>
</feature>
<evidence type="ECO:0000313" key="2">
    <source>
        <dbReference type="EMBL" id="MBG9353422.1"/>
    </source>
</evidence>
<accession>A0ABS0L9S8</accession>
<organism evidence="2 3">
    <name type="scientific">Corynebacterium belfantii</name>
    <dbReference type="NCBI Taxonomy" id="2014537"/>
    <lineage>
        <taxon>Bacteria</taxon>
        <taxon>Bacillati</taxon>
        <taxon>Actinomycetota</taxon>
        <taxon>Actinomycetes</taxon>
        <taxon>Mycobacteriales</taxon>
        <taxon>Corynebacteriaceae</taxon>
        <taxon>Corynebacterium</taxon>
    </lineage>
</organism>
<protein>
    <submittedName>
        <fullName evidence="2">Uncharacterized protein</fullName>
    </submittedName>
</protein>
<keyword evidence="3" id="KW-1185">Reference proteome</keyword>
<feature type="compositionally biased region" description="Polar residues" evidence="1">
    <location>
        <begin position="94"/>
        <end position="107"/>
    </location>
</feature>
<evidence type="ECO:0000313" key="3">
    <source>
        <dbReference type="Proteomes" id="UP000615580"/>
    </source>
</evidence>
<comment type="caution">
    <text evidence="2">The sequence shown here is derived from an EMBL/GenBank/DDBJ whole genome shotgun (WGS) entry which is preliminary data.</text>
</comment>
<name>A0ABS0L9S8_9CORY</name>
<reference evidence="2 3" key="1">
    <citation type="journal article" date="2020" name="J. Clin. Microbiol.">
        <title>Assessing the Genetic Diversity of Austrian Corynebacterium diphtheriae Clinical Isolates, 2011-2019.</title>
        <authorList>
            <person name="Schaeffer J."/>
            <person name="Huhulescu S."/>
            <person name="Stoeger A."/>
            <person name="Allerberger F."/>
            <person name="Ruppitsch W."/>
        </authorList>
    </citation>
    <scope>NUCLEOTIDE SEQUENCE [LARGE SCALE GENOMIC DNA]</scope>
    <source>
        <strain evidence="2 3">04-17</strain>
    </source>
</reference>
<proteinExistence type="predicted"/>
<dbReference type="EMBL" id="JADQUG010000004">
    <property type="protein sequence ID" value="MBG9353422.1"/>
    <property type="molecule type" value="Genomic_DNA"/>
</dbReference>
<evidence type="ECO:0000256" key="1">
    <source>
        <dbReference type="SAM" id="MobiDB-lite"/>
    </source>
</evidence>
<gene>
    <name evidence="2" type="ORF">I4J41_02010</name>
</gene>